<comment type="caution">
    <text evidence="3">The sequence shown here is derived from an EMBL/GenBank/DDBJ whole genome shotgun (WGS) entry which is preliminary data.</text>
</comment>
<gene>
    <name evidence="3" type="ORF">XM53_06660</name>
</gene>
<sequence length="212" mass="22254">MRLLAALLPLLAISDASMAQSGSQDPDTHLPDTDFVVINIDGSVNMRAGPTTDATRLQRLPDGTLLRRVACQAGADEPWCEVELADGSLEGWVAARFLMAWYGADPFALESAAIPSDRRIEGRGEGSYAGALEKGEILDLMLSPPADTVVGVTLEAAVSIGTTVFSQDGAALASERGTSELAVLLPEGGKLLIRIADMLGDGGNWKLVVAYD</sequence>
<feature type="chain" id="PRO_5006664022" description="SH3b domain-containing protein" evidence="1">
    <location>
        <begin position="20"/>
        <end position="212"/>
    </location>
</feature>
<reference evidence="3 4" key="1">
    <citation type="submission" date="2015-04" db="EMBL/GenBank/DDBJ databases">
        <title>The draft genome sequence of Roseovarius sp.R12b.</title>
        <authorList>
            <person name="Li G."/>
            <person name="Lai Q."/>
            <person name="Shao Z."/>
            <person name="Yan P."/>
        </authorList>
    </citation>
    <scope>NUCLEOTIDE SEQUENCE [LARGE SCALE GENOMIC DNA]</scope>
    <source>
        <strain evidence="3 4">R12B</strain>
    </source>
</reference>
<dbReference type="PATRIC" id="fig|1641875.4.peg.3699"/>
<feature type="domain" description="SH3b" evidence="2">
    <location>
        <begin position="43"/>
        <end position="98"/>
    </location>
</feature>
<accession>A0A0T5NXA2</accession>
<feature type="signal peptide" evidence="1">
    <location>
        <begin position="1"/>
        <end position="19"/>
    </location>
</feature>
<proteinExistence type="predicted"/>
<evidence type="ECO:0000256" key="1">
    <source>
        <dbReference type="SAM" id="SignalP"/>
    </source>
</evidence>
<name>A0A0T5NXA2_9RHOB</name>
<dbReference type="Pfam" id="PF08239">
    <property type="entry name" value="SH3_3"/>
    <property type="match status" value="1"/>
</dbReference>
<organism evidence="3 4">
    <name type="scientific">Roseovarius atlanticus</name>
    <dbReference type="NCBI Taxonomy" id="1641875"/>
    <lineage>
        <taxon>Bacteria</taxon>
        <taxon>Pseudomonadati</taxon>
        <taxon>Pseudomonadota</taxon>
        <taxon>Alphaproteobacteria</taxon>
        <taxon>Rhodobacterales</taxon>
        <taxon>Roseobacteraceae</taxon>
        <taxon>Roseovarius</taxon>
    </lineage>
</organism>
<evidence type="ECO:0000313" key="4">
    <source>
        <dbReference type="Proteomes" id="UP000051295"/>
    </source>
</evidence>
<evidence type="ECO:0000259" key="2">
    <source>
        <dbReference type="Pfam" id="PF08239"/>
    </source>
</evidence>
<protein>
    <recommendedName>
        <fullName evidence="2">SH3b domain-containing protein</fullName>
    </recommendedName>
</protein>
<dbReference type="Proteomes" id="UP000051295">
    <property type="component" value="Unassembled WGS sequence"/>
</dbReference>
<dbReference type="AlphaFoldDB" id="A0A0T5NXA2"/>
<dbReference type="InterPro" id="IPR003646">
    <property type="entry name" value="SH3-like_bac-type"/>
</dbReference>
<keyword evidence="1" id="KW-0732">Signal</keyword>
<dbReference type="OrthoDB" id="964913at2"/>
<dbReference type="STRING" id="1641875.XM53_06660"/>
<keyword evidence="4" id="KW-1185">Reference proteome</keyword>
<dbReference type="EMBL" id="LAXJ01000005">
    <property type="protein sequence ID" value="KRS13529.1"/>
    <property type="molecule type" value="Genomic_DNA"/>
</dbReference>
<dbReference type="Gene3D" id="2.30.30.40">
    <property type="entry name" value="SH3 Domains"/>
    <property type="match status" value="1"/>
</dbReference>
<evidence type="ECO:0000313" key="3">
    <source>
        <dbReference type="EMBL" id="KRS13529.1"/>
    </source>
</evidence>